<dbReference type="InterPro" id="IPR001128">
    <property type="entry name" value="Cyt_P450"/>
</dbReference>
<proteinExistence type="inferred from homology"/>
<evidence type="ECO:0000256" key="10">
    <source>
        <dbReference type="ARBA" id="ARBA00052777"/>
    </source>
</evidence>
<keyword evidence="15" id="KW-0503">Monooxygenase</keyword>
<evidence type="ECO:0000256" key="11">
    <source>
        <dbReference type="ARBA" id="ARBA00060577"/>
    </source>
</evidence>
<dbReference type="Pfam" id="PF00067">
    <property type="entry name" value="p450"/>
    <property type="match status" value="1"/>
</dbReference>
<dbReference type="AlphaFoldDB" id="A0AAN7MD59"/>
<feature type="binding site" description="axial binding residue" evidence="14">
    <location>
        <position position="464"/>
    </location>
    <ligand>
        <name>heme</name>
        <dbReference type="ChEBI" id="CHEBI:30413"/>
    </ligand>
    <ligandPart>
        <name>Fe</name>
        <dbReference type="ChEBI" id="CHEBI:18248"/>
    </ligandPart>
</feature>
<dbReference type="EMBL" id="JAXQNO010000002">
    <property type="protein sequence ID" value="KAK4802964.1"/>
    <property type="molecule type" value="Genomic_DNA"/>
</dbReference>
<evidence type="ECO:0000313" key="17">
    <source>
        <dbReference type="EMBL" id="KAK4802964.1"/>
    </source>
</evidence>
<comment type="caution">
    <text evidence="17">The sequence shown here is derived from an EMBL/GenBank/DDBJ whole genome shotgun (WGS) entry which is preliminary data.</text>
</comment>
<keyword evidence="4 16" id="KW-0812">Transmembrane</keyword>
<gene>
    <name evidence="17" type="ORF">SAY86_001167</name>
</gene>
<reference evidence="17 18" key="1">
    <citation type="journal article" date="2023" name="Hortic Res">
        <title>Pangenome of water caltrop reveals structural variations and asymmetric subgenome divergence after allopolyploidization.</title>
        <authorList>
            <person name="Zhang X."/>
            <person name="Chen Y."/>
            <person name="Wang L."/>
            <person name="Yuan Y."/>
            <person name="Fang M."/>
            <person name="Shi L."/>
            <person name="Lu R."/>
            <person name="Comes H.P."/>
            <person name="Ma Y."/>
            <person name="Chen Y."/>
            <person name="Huang G."/>
            <person name="Zhou Y."/>
            <person name="Zheng Z."/>
            <person name="Qiu Y."/>
        </authorList>
    </citation>
    <scope>NUCLEOTIDE SEQUENCE [LARGE SCALE GENOMIC DNA]</scope>
    <source>
        <strain evidence="17">F231</strain>
    </source>
</reference>
<dbReference type="CDD" id="cd11043">
    <property type="entry name" value="CYP90-like"/>
    <property type="match status" value="1"/>
</dbReference>
<dbReference type="InterPro" id="IPR002401">
    <property type="entry name" value="Cyt_P450_E_grp-I"/>
</dbReference>
<comment type="similarity">
    <text evidence="3 15">Belongs to the cytochrome P450 family.</text>
</comment>
<evidence type="ECO:0000256" key="1">
    <source>
        <dbReference type="ARBA" id="ARBA00004167"/>
    </source>
</evidence>
<evidence type="ECO:0000256" key="4">
    <source>
        <dbReference type="ARBA" id="ARBA00022692"/>
    </source>
</evidence>
<dbReference type="Gene3D" id="1.10.630.10">
    <property type="entry name" value="Cytochrome P450"/>
    <property type="match status" value="1"/>
</dbReference>
<comment type="pathway">
    <text evidence="11">Steroid biosynthesis.</text>
</comment>
<evidence type="ECO:0000256" key="8">
    <source>
        <dbReference type="ARBA" id="ARBA00023136"/>
    </source>
</evidence>
<keyword evidence="18" id="KW-1185">Reference proteome</keyword>
<dbReference type="GO" id="GO:0020037">
    <property type="term" value="F:heme binding"/>
    <property type="evidence" value="ECO:0007669"/>
    <property type="project" value="InterPro"/>
</dbReference>
<comment type="pathway">
    <text evidence="2">Hormone biosynthesis.</text>
</comment>
<accession>A0AAN7MD59</accession>
<dbReference type="GO" id="GO:0010268">
    <property type="term" value="P:brassinosteroid homeostasis"/>
    <property type="evidence" value="ECO:0007669"/>
    <property type="project" value="TreeGrafter"/>
</dbReference>
<dbReference type="InterPro" id="IPR017972">
    <property type="entry name" value="Cyt_P450_CS"/>
</dbReference>
<dbReference type="InterPro" id="IPR036396">
    <property type="entry name" value="Cyt_P450_sf"/>
</dbReference>
<dbReference type="GO" id="GO:0016125">
    <property type="term" value="P:sterol metabolic process"/>
    <property type="evidence" value="ECO:0007669"/>
    <property type="project" value="TreeGrafter"/>
</dbReference>
<evidence type="ECO:0000256" key="2">
    <source>
        <dbReference type="ARBA" id="ARBA00004972"/>
    </source>
</evidence>
<comment type="catalytic activity">
    <reaction evidence="10">
        <text>campesterol + reduced [NADPH--hemoprotein reductase] + O2 = (22S)-22-hydroxycampesterol + oxidized [NADPH--hemoprotein reductase] + H2O + H(+)</text>
        <dbReference type="Rhea" id="RHEA:69835"/>
        <dbReference type="Rhea" id="RHEA-COMP:11964"/>
        <dbReference type="Rhea" id="RHEA-COMP:11965"/>
        <dbReference type="ChEBI" id="CHEBI:15377"/>
        <dbReference type="ChEBI" id="CHEBI:15378"/>
        <dbReference type="ChEBI" id="CHEBI:15379"/>
        <dbReference type="ChEBI" id="CHEBI:28623"/>
        <dbReference type="ChEBI" id="CHEBI:57618"/>
        <dbReference type="ChEBI" id="CHEBI:58210"/>
        <dbReference type="ChEBI" id="CHEBI:72331"/>
    </reaction>
    <physiologicalReaction direction="left-to-right" evidence="10">
        <dbReference type="Rhea" id="RHEA:69836"/>
    </physiologicalReaction>
</comment>
<keyword evidence="8 16" id="KW-0472">Membrane</keyword>
<keyword evidence="6 16" id="KW-1133">Transmembrane helix</keyword>
<keyword evidence="14 15" id="KW-0349">Heme</keyword>
<evidence type="ECO:0000256" key="6">
    <source>
        <dbReference type="ARBA" id="ARBA00022989"/>
    </source>
</evidence>
<keyword evidence="15" id="KW-0560">Oxidoreductase</keyword>
<protein>
    <recommendedName>
        <fullName evidence="12">Cytochrome P450 724B1</fullName>
    </recommendedName>
    <alternativeName>
        <fullName evidence="13">(22S)-22-hydroxycampesterol synthase</fullName>
    </alternativeName>
</protein>
<keyword evidence="7 14" id="KW-0408">Iron</keyword>
<evidence type="ECO:0000256" key="14">
    <source>
        <dbReference type="PIRSR" id="PIRSR602401-1"/>
    </source>
</evidence>
<comment type="cofactor">
    <cofactor evidence="14">
        <name>heme</name>
        <dbReference type="ChEBI" id="CHEBI:30413"/>
    </cofactor>
</comment>
<evidence type="ECO:0000256" key="12">
    <source>
        <dbReference type="ARBA" id="ARBA00067336"/>
    </source>
</evidence>
<dbReference type="PROSITE" id="PS00086">
    <property type="entry name" value="CYTOCHROME_P450"/>
    <property type="match status" value="1"/>
</dbReference>
<dbReference type="PANTHER" id="PTHR24286">
    <property type="entry name" value="CYTOCHROME P450 26"/>
    <property type="match status" value="1"/>
</dbReference>
<evidence type="ECO:0000256" key="7">
    <source>
        <dbReference type="ARBA" id="ARBA00023004"/>
    </source>
</evidence>
<dbReference type="FunFam" id="1.10.630.10:FF:000057">
    <property type="entry name" value="Cytochrome P450 724B1"/>
    <property type="match status" value="1"/>
</dbReference>
<dbReference type="PRINTS" id="PR00385">
    <property type="entry name" value="P450"/>
</dbReference>
<name>A0AAN7MD59_TRANT</name>
<dbReference type="PANTHER" id="PTHR24286:SF37">
    <property type="entry name" value="CYTOCHROME P450 724B1"/>
    <property type="match status" value="1"/>
</dbReference>
<evidence type="ECO:0000313" key="18">
    <source>
        <dbReference type="Proteomes" id="UP001346149"/>
    </source>
</evidence>
<dbReference type="GO" id="GO:0005506">
    <property type="term" value="F:iron ion binding"/>
    <property type="evidence" value="ECO:0007669"/>
    <property type="project" value="InterPro"/>
</dbReference>
<dbReference type="GO" id="GO:0016132">
    <property type="term" value="P:brassinosteroid biosynthetic process"/>
    <property type="evidence" value="ECO:0007669"/>
    <property type="project" value="TreeGrafter"/>
</dbReference>
<organism evidence="17 18">
    <name type="scientific">Trapa natans</name>
    <name type="common">Water chestnut</name>
    <dbReference type="NCBI Taxonomy" id="22666"/>
    <lineage>
        <taxon>Eukaryota</taxon>
        <taxon>Viridiplantae</taxon>
        <taxon>Streptophyta</taxon>
        <taxon>Embryophyta</taxon>
        <taxon>Tracheophyta</taxon>
        <taxon>Spermatophyta</taxon>
        <taxon>Magnoliopsida</taxon>
        <taxon>eudicotyledons</taxon>
        <taxon>Gunneridae</taxon>
        <taxon>Pentapetalae</taxon>
        <taxon>rosids</taxon>
        <taxon>malvids</taxon>
        <taxon>Myrtales</taxon>
        <taxon>Lythraceae</taxon>
        <taxon>Trapa</taxon>
    </lineage>
</organism>
<comment type="subcellular location">
    <subcellularLocation>
        <location evidence="1">Membrane</location>
        <topology evidence="1">Single-pass membrane protein</topology>
    </subcellularLocation>
</comment>
<dbReference type="Proteomes" id="UP001346149">
    <property type="component" value="Unassembled WGS sequence"/>
</dbReference>
<evidence type="ECO:0000256" key="16">
    <source>
        <dbReference type="SAM" id="Phobius"/>
    </source>
</evidence>
<feature type="transmembrane region" description="Helical" evidence="16">
    <location>
        <begin position="40"/>
        <end position="65"/>
    </location>
</feature>
<comment type="pathway">
    <text evidence="9">Plant hormone biosynthesis; brassinosteroid biosynthesis.</text>
</comment>
<keyword evidence="5 14" id="KW-0479">Metal-binding</keyword>
<evidence type="ECO:0000256" key="5">
    <source>
        <dbReference type="ARBA" id="ARBA00022723"/>
    </source>
</evidence>
<evidence type="ECO:0000256" key="9">
    <source>
        <dbReference type="ARBA" id="ARBA00037910"/>
    </source>
</evidence>
<evidence type="ECO:0000256" key="15">
    <source>
        <dbReference type="RuleBase" id="RU000461"/>
    </source>
</evidence>
<dbReference type="PRINTS" id="PR00463">
    <property type="entry name" value="EP450I"/>
</dbReference>
<dbReference type="GO" id="GO:0016705">
    <property type="term" value="F:oxidoreductase activity, acting on paired donors, with incorporation or reduction of molecular oxygen"/>
    <property type="evidence" value="ECO:0007669"/>
    <property type="project" value="InterPro"/>
</dbReference>
<sequence length="520" mass="59853">MPKHIFVLSCMHPIRSSPSLPFLYHLIARATIIYSHSHSIYIHIYMEIVAIIGILAMVFVGYLVFAHFKPVIMAYLGRIPIPNGSFGWPVIGETLAFLQPHPSTTLGWFLNDHCLRYGKVFKSHLFLEPTVVSCDPDLNCFILQNEGTLFEVSYPRPIHGILGELSMLVAVGDTHKRLRGAALSLVSITKSRPQFLHDVEGAALQILDTWTENSRVFFWEEARKFTFNVIIKQVLGLNPDDPVAQAILRDFLTFMKGLVSLPVYVPGSPYTKAVQARLRISSRLKAIMDERRQSRDHAPDDFLQVLMGMESLSEEEKLSFVLDSLLGGYETASLLLSMTVYFLGRCRPALLDMMMEHQDVRNRKPRGHPLNWEDYKRMEFTQKVINEAMRCGNIVKFVHRKAVRDVRFKDYFIPRGWKVLPVLSAPNLDPSIHADAPHFNPWRWENNEQVNRKFMPFGGGPRFCPGYDLAKVEVAFFLHHLLLNYSWVMEDEQEQPMAYPYVEFHRGMAIRVVEKFIPVY</sequence>
<dbReference type="GO" id="GO:0016020">
    <property type="term" value="C:membrane"/>
    <property type="evidence" value="ECO:0007669"/>
    <property type="project" value="UniProtKB-SubCell"/>
</dbReference>
<evidence type="ECO:0000256" key="3">
    <source>
        <dbReference type="ARBA" id="ARBA00010617"/>
    </source>
</evidence>
<dbReference type="SUPFAM" id="SSF48264">
    <property type="entry name" value="Cytochrome P450"/>
    <property type="match status" value="1"/>
</dbReference>
<evidence type="ECO:0000256" key="13">
    <source>
        <dbReference type="ARBA" id="ARBA00077474"/>
    </source>
</evidence>
<dbReference type="GO" id="GO:0004497">
    <property type="term" value="F:monooxygenase activity"/>
    <property type="evidence" value="ECO:0007669"/>
    <property type="project" value="UniProtKB-KW"/>
</dbReference>